<evidence type="ECO:0000256" key="7">
    <source>
        <dbReference type="ARBA" id="ARBA00022801"/>
    </source>
</evidence>
<dbReference type="Proteomes" id="UP001596990">
    <property type="component" value="Unassembled WGS sequence"/>
</dbReference>
<evidence type="ECO:0000256" key="5">
    <source>
        <dbReference type="ARBA" id="ARBA00022679"/>
    </source>
</evidence>
<proteinExistence type="inferred from homology"/>
<evidence type="ECO:0000256" key="10">
    <source>
        <dbReference type="ARBA" id="ARBA00048968"/>
    </source>
</evidence>
<evidence type="ECO:0000313" key="13">
    <source>
        <dbReference type="EMBL" id="MFD1018094.1"/>
    </source>
</evidence>
<dbReference type="CDD" id="cd16833">
    <property type="entry name" value="YfiH"/>
    <property type="match status" value="1"/>
</dbReference>
<dbReference type="SUPFAM" id="SSF64438">
    <property type="entry name" value="CNF1/YfiH-like putative cysteine hydrolases"/>
    <property type="match status" value="1"/>
</dbReference>
<comment type="function">
    <text evidence="3">Purine nucleoside enzyme that catalyzes the phosphorolysis of adenosine and inosine nucleosides, yielding D-ribose 1-phosphate and the respective free bases, adenine and hypoxanthine. Also catalyzes the phosphorolysis of S-methyl-5'-thioadenosine into adenine and S-methyl-5-thio-alpha-D-ribose 1-phosphate. Also has adenosine deaminase activity.</text>
</comment>
<evidence type="ECO:0000256" key="8">
    <source>
        <dbReference type="ARBA" id="ARBA00022833"/>
    </source>
</evidence>
<dbReference type="EMBL" id="JBHTKL010000001">
    <property type="protein sequence ID" value="MFD1018094.1"/>
    <property type="molecule type" value="Genomic_DNA"/>
</dbReference>
<evidence type="ECO:0000256" key="1">
    <source>
        <dbReference type="ARBA" id="ARBA00000553"/>
    </source>
</evidence>
<dbReference type="PANTHER" id="PTHR30616:SF2">
    <property type="entry name" value="PURINE NUCLEOSIDE PHOSPHORYLASE LACC1"/>
    <property type="match status" value="1"/>
</dbReference>
<evidence type="ECO:0000256" key="9">
    <source>
        <dbReference type="ARBA" id="ARBA00047989"/>
    </source>
</evidence>
<dbReference type="PANTHER" id="PTHR30616">
    <property type="entry name" value="UNCHARACTERIZED PROTEIN YFIH"/>
    <property type="match status" value="1"/>
</dbReference>
<keyword evidence="5" id="KW-0808">Transferase</keyword>
<keyword evidence="6" id="KW-0479">Metal-binding</keyword>
<dbReference type="NCBIfam" id="TIGR00726">
    <property type="entry name" value="peptidoglycan editing factor PgeF"/>
    <property type="match status" value="1"/>
</dbReference>
<keyword evidence="14" id="KW-1185">Reference proteome</keyword>
<accession>A0ABW3KXX5</accession>
<comment type="caution">
    <text evidence="13">The sequence shown here is derived from an EMBL/GenBank/DDBJ whole genome shotgun (WGS) entry which is preliminary data.</text>
</comment>
<keyword evidence="8" id="KW-0862">Zinc</keyword>
<evidence type="ECO:0000256" key="2">
    <source>
        <dbReference type="ARBA" id="ARBA00001947"/>
    </source>
</evidence>
<evidence type="ECO:0000256" key="3">
    <source>
        <dbReference type="ARBA" id="ARBA00003215"/>
    </source>
</evidence>
<comment type="catalytic activity">
    <reaction evidence="9">
        <text>adenosine + H2O + H(+) = inosine + NH4(+)</text>
        <dbReference type="Rhea" id="RHEA:24408"/>
        <dbReference type="ChEBI" id="CHEBI:15377"/>
        <dbReference type="ChEBI" id="CHEBI:15378"/>
        <dbReference type="ChEBI" id="CHEBI:16335"/>
        <dbReference type="ChEBI" id="CHEBI:17596"/>
        <dbReference type="ChEBI" id="CHEBI:28938"/>
        <dbReference type="EC" id="3.5.4.4"/>
    </reaction>
    <physiologicalReaction direction="left-to-right" evidence="9">
        <dbReference type="Rhea" id="RHEA:24409"/>
    </physiologicalReaction>
</comment>
<comment type="cofactor">
    <cofactor evidence="2">
        <name>Zn(2+)</name>
        <dbReference type="ChEBI" id="CHEBI:29105"/>
    </cofactor>
</comment>
<comment type="catalytic activity">
    <reaction evidence="11">
        <text>S-methyl-5'-thioadenosine + phosphate = 5-(methylsulfanyl)-alpha-D-ribose 1-phosphate + adenine</text>
        <dbReference type="Rhea" id="RHEA:11852"/>
        <dbReference type="ChEBI" id="CHEBI:16708"/>
        <dbReference type="ChEBI" id="CHEBI:17509"/>
        <dbReference type="ChEBI" id="CHEBI:43474"/>
        <dbReference type="ChEBI" id="CHEBI:58533"/>
        <dbReference type="EC" id="2.4.2.28"/>
    </reaction>
    <physiologicalReaction direction="left-to-right" evidence="11">
        <dbReference type="Rhea" id="RHEA:11853"/>
    </physiologicalReaction>
</comment>
<comment type="catalytic activity">
    <reaction evidence="1">
        <text>inosine + phosphate = alpha-D-ribose 1-phosphate + hypoxanthine</text>
        <dbReference type="Rhea" id="RHEA:27646"/>
        <dbReference type="ChEBI" id="CHEBI:17368"/>
        <dbReference type="ChEBI" id="CHEBI:17596"/>
        <dbReference type="ChEBI" id="CHEBI:43474"/>
        <dbReference type="ChEBI" id="CHEBI:57720"/>
        <dbReference type="EC" id="2.4.2.1"/>
    </reaction>
    <physiologicalReaction direction="left-to-right" evidence="1">
        <dbReference type="Rhea" id="RHEA:27647"/>
    </physiologicalReaction>
</comment>
<keyword evidence="7" id="KW-0378">Hydrolase</keyword>
<reference evidence="14" key="1">
    <citation type="journal article" date="2019" name="Int. J. Syst. Evol. Microbiol.">
        <title>The Global Catalogue of Microorganisms (GCM) 10K type strain sequencing project: providing services to taxonomists for standard genome sequencing and annotation.</title>
        <authorList>
            <consortium name="The Broad Institute Genomics Platform"/>
            <consortium name="The Broad Institute Genome Sequencing Center for Infectious Disease"/>
            <person name="Wu L."/>
            <person name="Ma J."/>
        </authorList>
    </citation>
    <scope>NUCLEOTIDE SEQUENCE [LARGE SCALE GENOMIC DNA]</scope>
    <source>
        <strain evidence="14">CCUG 56607</strain>
    </source>
</reference>
<gene>
    <name evidence="13" type="primary">pgeF</name>
    <name evidence="13" type="ORF">ACFQ2J_02680</name>
</gene>
<dbReference type="InterPro" id="IPR038371">
    <property type="entry name" value="Cu_polyphenol_OxRdtase_sf"/>
</dbReference>
<evidence type="ECO:0000256" key="6">
    <source>
        <dbReference type="ARBA" id="ARBA00022723"/>
    </source>
</evidence>
<evidence type="ECO:0000313" key="14">
    <source>
        <dbReference type="Proteomes" id="UP001596990"/>
    </source>
</evidence>
<dbReference type="Gene3D" id="3.60.140.10">
    <property type="entry name" value="CNF1/YfiH-like putative cysteine hydrolases"/>
    <property type="match status" value="1"/>
</dbReference>
<comment type="catalytic activity">
    <reaction evidence="10">
        <text>adenosine + phosphate = alpha-D-ribose 1-phosphate + adenine</text>
        <dbReference type="Rhea" id="RHEA:27642"/>
        <dbReference type="ChEBI" id="CHEBI:16335"/>
        <dbReference type="ChEBI" id="CHEBI:16708"/>
        <dbReference type="ChEBI" id="CHEBI:43474"/>
        <dbReference type="ChEBI" id="CHEBI:57720"/>
        <dbReference type="EC" id="2.4.2.1"/>
    </reaction>
    <physiologicalReaction direction="left-to-right" evidence="10">
        <dbReference type="Rhea" id="RHEA:27643"/>
    </physiologicalReaction>
</comment>
<dbReference type="InterPro" id="IPR011324">
    <property type="entry name" value="Cytotoxic_necrot_fac-like_cat"/>
</dbReference>
<comment type="similarity">
    <text evidence="4 12">Belongs to the purine nucleoside phosphorylase YfiH/LACC1 family.</text>
</comment>
<evidence type="ECO:0000256" key="4">
    <source>
        <dbReference type="ARBA" id="ARBA00007353"/>
    </source>
</evidence>
<evidence type="ECO:0000256" key="11">
    <source>
        <dbReference type="ARBA" id="ARBA00049893"/>
    </source>
</evidence>
<dbReference type="RefSeq" id="WP_386056338.1">
    <property type="nucleotide sequence ID" value="NZ_JBHTKL010000001.1"/>
</dbReference>
<protein>
    <recommendedName>
        <fullName evidence="12">Purine nucleoside phosphorylase</fullName>
    </recommendedName>
</protein>
<dbReference type="Pfam" id="PF02578">
    <property type="entry name" value="Cu-oxidase_4"/>
    <property type="match status" value="1"/>
</dbReference>
<evidence type="ECO:0000256" key="12">
    <source>
        <dbReference type="RuleBase" id="RU361274"/>
    </source>
</evidence>
<sequence>MTEPFRQRTESTLHLPEWEQELQGLTAGMTTRNGGFGEAPFYQLNLGLHVPDEPETVLKNRQHLASLLDFPLDSWVSGEQVHGSKVKIITREDRGKGAKDYATSIQGVDGILTNDKGVMLTAFYADCVPLFFMTKDSGWIGIAHAGWKGTVHDIGKRMVEALEQQGVDRNDIKVAIGPSIGKAAYEVDQHVIDHVDKRHVEAAASNQSPGKYQLDLKRLNELLLMDAGIKSENIATSSYCTYEERSLFFSHRRDQGKTGRMLGFIGWRS</sequence>
<organism evidence="13 14">
    <name type="scientific">Thalassobacillus hwangdonensis</name>
    <dbReference type="NCBI Taxonomy" id="546108"/>
    <lineage>
        <taxon>Bacteria</taxon>
        <taxon>Bacillati</taxon>
        <taxon>Bacillota</taxon>
        <taxon>Bacilli</taxon>
        <taxon>Bacillales</taxon>
        <taxon>Bacillaceae</taxon>
        <taxon>Thalassobacillus</taxon>
    </lineage>
</organism>
<name>A0ABW3KXX5_9BACI</name>
<dbReference type="InterPro" id="IPR003730">
    <property type="entry name" value="Cu_polyphenol_OxRdtase"/>
</dbReference>